<organism evidence="3 4">
    <name type="scientific">Cryptosporangium minutisporangium</name>
    <dbReference type="NCBI Taxonomy" id="113569"/>
    <lineage>
        <taxon>Bacteria</taxon>
        <taxon>Bacillati</taxon>
        <taxon>Actinomycetota</taxon>
        <taxon>Actinomycetes</taxon>
        <taxon>Cryptosporangiales</taxon>
        <taxon>Cryptosporangiaceae</taxon>
        <taxon>Cryptosporangium</taxon>
    </lineage>
</organism>
<dbReference type="RefSeq" id="WP_345726906.1">
    <property type="nucleotide sequence ID" value="NZ_BAAAYN010000006.1"/>
</dbReference>
<dbReference type="SUPFAM" id="SSF48452">
    <property type="entry name" value="TPR-like"/>
    <property type="match status" value="2"/>
</dbReference>
<gene>
    <name evidence="3" type="ORF">GCM10020369_11530</name>
</gene>
<feature type="domain" description="CHAT" evidence="2">
    <location>
        <begin position="623"/>
        <end position="858"/>
    </location>
</feature>
<dbReference type="PANTHER" id="PTHR10098:SF108">
    <property type="entry name" value="TETRATRICOPEPTIDE REPEAT PROTEIN 28"/>
    <property type="match status" value="1"/>
</dbReference>
<protein>
    <submittedName>
        <fullName evidence="3">CHAT domain-containing protein</fullName>
    </submittedName>
</protein>
<dbReference type="Proteomes" id="UP001501676">
    <property type="component" value="Unassembled WGS sequence"/>
</dbReference>
<evidence type="ECO:0000259" key="2">
    <source>
        <dbReference type="Pfam" id="PF12770"/>
    </source>
</evidence>
<evidence type="ECO:0000313" key="3">
    <source>
        <dbReference type="EMBL" id="GAA3383888.1"/>
    </source>
</evidence>
<dbReference type="PANTHER" id="PTHR10098">
    <property type="entry name" value="RAPSYN-RELATED"/>
    <property type="match status" value="1"/>
</dbReference>
<comment type="caution">
    <text evidence="3">The sequence shown here is derived from an EMBL/GenBank/DDBJ whole genome shotgun (WGS) entry which is preliminary data.</text>
</comment>
<feature type="region of interest" description="Disordered" evidence="1">
    <location>
        <begin position="527"/>
        <end position="549"/>
    </location>
</feature>
<proteinExistence type="predicted"/>
<dbReference type="Pfam" id="PF12770">
    <property type="entry name" value="CHAT"/>
    <property type="match status" value="1"/>
</dbReference>
<evidence type="ECO:0000256" key="1">
    <source>
        <dbReference type="SAM" id="MobiDB-lite"/>
    </source>
</evidence>
<name>A0ABP6SSS6_9ACTN</name>
<evidence type="ECO:0000313" key="4">
    <source>
        <dbReference type="Proteomes" id="UP001501676"/>
    </source>
</evidence>
<accession>A0ABP6SSS6</accession>
<dbReference type="EMBL" id="BAAAYN010000006">
    <property type="protein sequence ID" value="GAA3383888.1"/>
    <property type="molecule type" value="Genomic_DNA"/>
</dbReference>
<keyword evidence="4" id="KW-1185">Reference proteome</keyword>
<dbReference type="Gene3D" id="1.25.40.10">
    <property type="entry name" value="Tetratricopeptide repeat domain"/>
    <property type="match status" value="2"/>
</dbReference>
<reference evidence="4" key="1">
    <citation type="journal article" date="2019" name="Int. J. Syst. Evol. Microbiol.">
        <title>The Global Catalogue of Microorganisms (GCM) 10K type strain sequencing project: providing services to taxonomists for standard genome sequencing and annotation.</title>
        <authorList>
            <consortium name="The Broad Institute Genomics Platform"/>
            <consortium name="The Broad Institute Genome Sequencing Center for Infectious Disease"/>
            <person name="Wu L."/>
            <person name="Ma J."/>
        </authorList>
    </citation>
    <scope>NUCLEOTIDE SEQUENCE [LARGE SCALE GENOMIC DNA]</scope>
    <source>
        <strain evidence="4">JCM 9458</strain>
    </source>
</reference>
<dbReference type="InterPro" id="IPR024983">
    <property type="entry name" value="CHAT_dom"/>
</dbReference>
<dbReference type="InterPro" id="IPR011990">
    <property type="entry name" value="TPR-like_helical_dom_sf"/>
</dbReference>
<sequence>MRSTSFDQAVDALRLAEADPGRSVVAATAVARRARRQGEHAAASGAEREYGIAALHLRNTDVATRHLRAAVVLGRRAGEVSLVTEARLRLAAVLNLRGRVRTALREIEAAAAEATGTDRARALAQHGAILLELGRLDDARGSLDVAVPALRAAGDRMWLKRALANRGLINGRRFRFDAAEADLTESLRINRALGVDLSVAFLLQNLGWVDTLRGDVPRALHRLDDAEAQLRKLGAQVGLLLEDRALLLLSAGMTGEARATSQASVAALERERQHVALPRVRVLLAQAALAESSPDEALAQARRALAESVRQRRPEWASFARYVVAAARAADAGERTRISVAALQRTAVALDAAGWPDVAVHAWLLTAELAFERGRTDRGVAALRTASRARQRRPAATRTLGWYAEAQLRLRQGRRPAALRAARAGLRVLDEHRARLGAADLRAHSAAQRGALAGLGLRLAIGGGRASDVFAWAERGRASHLLLPPLRPLDEGDDAVDLAALRAAVADVDRLRNEGVDPAPALRRQEALERRIRDRARRRPGSTSAEPLPPVRDATLRAALAGSTLVEYIVSDGALGAVVVAPARTTWHALGPVAPIRGLVDRLPFAVHRLASGRATVLPLLRDAASRLDRLLLVPLAAHLGDGPVVVVPTGPLHSLPWSLLPSCAGRPVTVAPSATLWHAASAPVRSSAAPSDAVVVAGPGLPGAEDEVDAVAAIHRTTPLSGPDAQVETTLRRLAGADVAHLAAHGTIHREHPLFSSVLLADGPLTCYDLERVRPLPRLVVLAGCETGRHGVPAGDELIGLAATLLARGTVQVVASVLPIPDAATAPLMTLFHERLAAGASSAVALAEAQTAVAGEGGPALAAAAGFVCIGGEFRLRSATAVH</sequence>